<name>A0AA38BM43_TAXCH</name>
<protein>
    <submittedName>
        <fullName evidence="1">Uncharacterized protein</fullName>
    </submittedName>
</protein>
<feature type="non-terminal residue" evidence="1">
    <location>
        <position position="80"/>
    </location>
</feature>
<accession>A0AA38BM43</accession>
<comment type="caution">
    <text evidence="1">The sequence shown here is derived from an EMBL/GenBank/DDBJ whole genome shotgun (WGS) entry which is preliminary data.</text>
</comment>
<feature type="non-terminal residue" evidence="1">
    <location>
        <position position="1"/>
    </location>
</feature>
<evidence type="ECO:0000313" key="1">
    <source>
        <dbReference type="EMBL" id="KAH9287535.1"/>
    </source>
</evidence>
<gene>
    <name evidence="1" type="ORF">KI387_031652</name>
</gene>
<dbReference type="AlphaFoldDB" id="A0AA38BM43"/>
<proteinExistence type="predicted"/>
<dbReference type="EMBL" id="JAHRHJ020003813">
    <property type="protein sequence ID" value="KAH9287535.1"/>
    <property type="molecule type" value="Genomic_DNA"/>
</dbReference>
<evidence type="ECO:0000313" key="2">
    <source>
        <dbReference type="Proteomes" id="UP000824469"/>
    </source>
</evidence>
<organism evidence="1 2">
    <name type="scientific">Taxus chinensis</name>
    <name type="common">Chinese yew</name>
    <name type="synonym">Taxus wallichiana var. chinensis</name>
    <dbReference type="NCBI Taxonomy" id="29808"/>
    <lineage>
        <taxon>Eukaryota</taxon>
        <taxon>Viridiplantae</taxon>
        <taxon>Streptophyta</taxon>
        <taxon>Embryophyta</taxon>
        <taxon>Tracheophyta</taxon>
        <taxon>Spermatophyta</taxon>
        <taxon>Pinopsida</taxon>
        <taxon>Pinidae</taxon>
        <taxon>Conifers II</taxon>
        <taxon>Cupressales</taxon>
        <taxon>Taxaceae</taxon>
        <taxon>Taxus</taxon>
    </lineage>
</organism>
<keyword evidence="2" id="KW-1185">Reference proteome</keyword>
<sequence length="80" mass="9183">EVAVCLEKEDKLNFVTLVDEYNKVLTDVRSDTQTVGVTYNHCVDQEKVKSILLASNEAELKELREKNKGNRAEWEMIIAK</sequence>
<reference evidence="1 2" key="1">
    <citation type="journal article" date="2021" name="Nat. Plants">
        <title>The Taxus genome provides insights into paclitaxel biosynthesis.</title>
        <authorList>
            <person name="Xiong X."/>
            <person name="Gou J."/>
            <person name="Liao Q."/>
            <person name="Li Y."/>
            <person name="Zhou Q."/>
            <person name="Bi G."/>
            <person name="Li C."/>
            <person name="Du R."/>
            <person name="Wang X."/>
            <person name="Sun T."/>
            <person name="Guo L."/>
            <person name="Liang H."/>
            <person name="Lu P."/>
            <person name="Wu Y."/>
            <person name="Zhang Z."/>
            <person name="Ro D.K."/>
            <person name="Shang Y."/>
            <person name="Huang S."/>
            <person name="Yan J."/>
        </authorList>
    </citation>
    <scope>NUCLEOTIDE SEQUENCE [LARGE SCALE GENOMIC DNA]</scope>
    <source>
        <strain evidence="1">Ta-2019</strain>
    </source>
</reference>
<dbReference type="Proteomes" id="UP000824469">
    <property type="component" value="Unassembled WGS sequence"/>
</dbReference>